<accession>A0A5J4VQI2</accession>
<sequence length="440" mass="50113">MEKSTYRPDQSAKSAILIGSDAAVSTIIPRLIQDLESDNNNLHAPALRQLLEIILDNGENKDLTSKYKLMPLLNKFAGNVEKNEEFVLSSTIQHVIGVRNGNDNKVILAEGETQFKEKDEKIHQLEESNKHLEESNKVKDEEIRRKDEEFQREKKRADEAEQRIHQLEQENKRKVVENLKLVKEIEKIKIEYPQVIPHEFNVLNSLTGLGPDILLLVLSDMLHIEDAVQLVGVNMKTLNLKNQARFIQIIEKLNYPIAILNPDPTDIEFSDVDATMKRISKKQKKNNTVSLTQVLEDGIWQLETEFNNSHNAYAGIGIVRGSYNIPAGTNPTSNPHNLNMALFGGKGWTTPMIYCKGNHNYGMSGFGDNQILRLEFDSEKGTLFLFVDNIQQELYISGIKEKVRFIIYMWYAGSQCTIRSLKKLSAPTSDHVANEKSVKW</sequence>
<dbReference type="Gene3D" id="2.60.120.920">
    <property type="match status" value="1"/>
</dbReference>
<dbReference type="InterPro" id="IPR043136">
    <property type="entry name" value="B30.2/SPRY_sf"/>
</dbReference>
<protein>
    <submittedName>
        <fullName evidence="2">Uncharacterized protein</fullName>
    </submittedName>
</protein>
<gene>
    <name evidence="2" type="ORF">EZS28_019566</name>
</gene>
<organism evidence="2 3">
    <name type="scientific">Streblomastix strix</name>
    <dbReference type="NCBI Taxonomy" id="222440"/>
    <lineage>
        <taxon>Eukaryota</taxon>
        <taxon>Metamonada</taxon>
        <taxon>Preaxostyla</taxon>
        <taxon>Oxymonadida</taxon>
        <taxon>Streblomastigidae</taxon>
        <taxon>Streblomastix</taxon>
    </lineage>
</organism>
<dbReference type="OrthoDB" id="195736at2759"/>
<name>A0A5J4VQI2_9EUKA</name>
<comment type="caution">
    <text evidence="2">The sequence shown here is derived from an EMBL/GenBank/DDBJ whole genome shotgun (WGS) entry which is preliminary data.</text>
</comment>
<dbReference type="EMBL" id="SNRW01005522">
    <property type="protein sequence ID" value="KAA6384907.1"/>
    <property type="molecule type" value="Genomic_DNA"/>
</dbReference>
<reference evidence="2 3" key="1">
    <citation type="submission" date="2019-03" db="EMBL/GenBank/DDBJ databases">
        <title>Single cell metagenomics reveals metabolic interactions within the superorganism composed of flagellate Streblomastix strix and complex community of Bacteroidetes bacteria on its surface.</title>
        <authorList>
            <person name="Treitli S.C."/>
            <person name="Kolisko M."/>
            <person name="Husnik F."/>
            <person name="Keeling P."/>
            <person name="Hampl V."/>
        </authorList>
    </citation>
    <scope>NUCLEOTIDE SEQUENCE [LARGE SCALE GENOMIC DNA]</scope>
    <source>
        <strain evidence="2">ST1C</strain>
    </source>
</reference>
<proteinExistence type="predicted"/>
<evidence type="ECO:0000313" key="3">
    <source>
        <dbReference type="Proteomes" id="UP000324800"/>
    </source>
</evidence>
<feature type="region of interest" description="Disordered" evidence="1">
    <location>
        <begin position="128"/>
        <end position="158"/>
    </location>
</feature>
<dbReference type="Proteomes" id="UP000324800">
    <property type="component" value="Unassembled WGS sequence"/>
</dbReference>
<evidence type="ECO:0000313" key="2">
    <source>
        <dbReference type="EMBL" id="KAA6384907.1"/>
    </source>
</evidence>
<dbReference type="AlphaFoldDB" id="A0A5J4VQI2"/>
<evidence type="ECO:0000256" key="1">
    <source>
        <dbReference type="SAM" id="MobiDB-lite"/>
    </source>
</evidence>